<dbReference type="Proteomes" id="UP000325081">
    <property type="component" value="Unassembled WGS sequence"/>
</dbReference>
<comment type="caution">
    <text evidence="2">The sequence shown here is derived from an EMBL/GenBank/DDBJ whole genome shotgun (WGS) entry which is preliminary data.</text>
</comment>
<dbReference type="AlphaFoldDB" id="A0A5A7Q4X0"/>
<protein>
    <submittedName>
        <fullName evidence="2">2-oxoglutarate (2OG) and Fe(II)-dependent oxygenase superfamily protein</fullName>
    </submittedName>
</protein>
<evidence type="ECO:0000256" key="1">
    <source>
        <dbReference type="SAM" id="MobiDB-lite"/>
    </source>
</evidence>
<feature type="compositionally biased region" description="Low complexity" evidence="1">
    <location>
        <begin position="59"/>
        <end position="70"/>
    </location>
</feature>
<gene>
    <name evidence="2" type="ORF">STAS_16916</name>
</gene>
<feature type="region of interest" description="Disordered" evidence="1">
    <location>
        <begin position="59"/>
        <end position="80"/>
    </location>
</feature>
<accession>A0A5A7Q4X0</accession>
<organism evidence="2 3">
    <name type="scientific">Striga asiatica</name>
    <name type="common">Asiatic witchweed</name>
    <name type="synonym">Buchnera asiatica</name>
    <dbReference type="NCBI Taxonomy" id="4170"/>
    <lineage>
        <taxon>Eukaryota</taxon>
        <taxon>Viridiplantae</taxon>
        <taxon>Streptophyta</taxon>
        <taxon>Embryophyta</taxon>
        <taxon>Tracheophyta</taxon>
        <taxon>Spermatophyta</taxon>
        <taxon>Magnoliopsida</taxon>
        <taxon>eudicotyledons</taxon>
        <taxon>Gunneridae</taxon>
        <taxon>Pentapetalae</taxon>
        <taxon>asterids</taxon>
        <taxon>lamiids</taxon>
        <taxon>Lamiales</taxon>
        <taxon>Orobanchaceae</taxon>
        <taxon>Buchnereae</taxon>
        <taxon>Striga</taxon>
    </lineage>
</organism>
<evidence type="ECO:0000313" key="3">
    <source>
        <dbReference type="Proteomes" id="UP000325081"/>
    </source>
</evidence>
<name>A0A5A7Q4X0_STRAF</name>
<dbReference type="EMBL" id="BKCP01005849">
    <property type="protein sequence ID" value="GER40249.1"/>
    <property type="molecule type" value="Genomic_DNA"/>
</dbReference>
<reference evidence="3" key="1">
    <citation type="journal article" date="2019" name="Curr. Biol.">
        <title>Genome Sequence of Striga asiatica Provides Insight into the Evolution of Plant Parasitism.</title>
        <authorList>
            <person name="Yoshida S."/>
            <person name="Kim S."/>
            <person name="Wafula E.K."/>
            <person name="Tanskanen J."/>
            <person name="Kim Y.M."/>
            <person name="Honaas L."/>
            <person name="Yang Z."/>
            <person name="Spallek T."/>
            <person name="Conn C.E."/>
            <person name="Ichihashi Y."/>
            <person name="Cheong K."/>
            <person name="Cui S."/>
            <person name="Der J.P."/>
            <person name="Gundlach H."/>
            <person name="Jiao Y."/>
            <person name="Hori C."/>
            <person name="Ishida J.K."/>
            <person name="Kasahara H."/>
            <person name="Kiba T."/>
            <person name="Kim M.S."/>
            <person name="Koo N."/>
            <person name="Laohavisit A."/>
            <person name="Lee Y.H."/>
            <person name="Lumba S."/>
            <person name="McCourt P."/>
            <person name="Mortimer J.C."/>
            <person name="Mutuku J.M."/>
            <person name="Nomura T."/>
            <person name="Sasaki-Sekimoto Y."/>
            <person name="Seto Y."/>
            <person name="Wang Y."/>
            <person name="Wakatake T."/>
            <person name="Sakakibara H."/>
            <person name="Demura T."/>
            <person name="Yamaguchi S."/>
            <person name="Yoneyama K."/>
            <person name="Manabe R.I."/>
            <person name="Nelson D.C."/>
            <person name="Schulman A.H."/>
            <person name="Timko M.P."/>
            <person name="dePamphilis C.W."/>
            <person name="Choi D."/>
            <person name="Shirasu K."/>
        </authorList>
    </citation>
    <scope>NUCLEOTIDE SEQUENCE [LARGE SCALE GENOMIC DNA]</scope>
    <source>
        <strain evidence="3">cv. UVA1</strain>
    </source>
</reference>
<evidence type="ECO:0000313" key="2">
    <source>
        <dbReference type="EMBL" id="GER40249.1"/>
    </source>
</evidence>
<sequence length="242" mass="27255">MEYTRRLPSLVPPIKHSSGVTVSELIDFPAPAYFIRVSSEFIERNTIWPWSPAQTRKSPQLLSSRQLSRPFDSTSMENTSPVSRTTYYEIELGTRVQARDDVIVAAENVKWSVANYEILPRDFGSRTGSLFGNRTLTCNAAHNVFVMSDTLHHSSITEGHDLKTIFPVATGDEKALRWCLQGGKALCSKLKVISKRTPNFTRGEYIGTNPKERILHENPNLECTTHSICICTWSKSSTNYTP</sequence>
<keyword evidence="3" id="KW-1185">Reference proteome</keyword>
<proteinExistence type="predicted"/>
<feature type="compositionally biased region" description="Polar residues" evidence="1">
    <location>
        <begin position="71"/>
        <end position="80"/>
    </location>
</feature>